<dbReference type="EMBL" id="JAVLUS010000012">
    <property type="protein sequence ID" value="MDS1115226.1"/>
    <property type="molecule type" value="Genomic_DNA"/>
</dbReference>
<evidence type="ECO:0000256" key="2">
    <source>
        <dbReference type="ARBA" id="ARBA00034078"/>
    </source>
</evidence>
<evidence type="ECO:0000256" key="3">
    <source>
        <dbReference type="SAM" id="MobiDB-lite"/>
    </source>
</evidence>
<dbReference type="InterPro" id="IPR036388">
    <property type="entry name" value="WH-like_DNA-bd_sf"/>
</dbReference>
<dbReference type="InterPro" id="IPR000944">
    <property type="entry name" value="Tscrpt_reg_Rrf2"/>
</dbReference>
<dbReference type="PANTHER" id="PTHR33221">
    <property type="entry name" value="WINGED HELIX-TURN-HELIX TRANSCRIPTIONAL REGULATOR, RRF2 FAMILY"/>
    <property type="match status" value="1"/>
</dbReference>
<dbReference type="PROSITE" id="PS51197">
    <property type="entry name" value="HTH_RRF2_2"/>
    <property type="match status" value="1"/>
</dbReference>
<organism evidence="4 5">
    <name type="scientific">Gordonia westfalica</name>
    <dbReference type="NCBI Taxonomy" id="158898"/>
    <lineage>
        <taxon>Bacteria</taxon>
        <taxon>Bacillati</taxon>
        <taxon>Actinomycetota</taxon>
        <taxon>Actinomycetes</taxon>
        <taxon>Mycobacteriales</taxon>
        <taxon>Gordoniaceae</taxon>
        <taxon>Gordonia</taxon>
    </lineage>
</organism>
<dbReference type="SUPFAM" id="SSF46785">
    <property type="entry name" value="Winged helix' DNA-binding domain"/>
    <property type="match status" value="1"/>
</dbReference>
<dbReference type="Pfam" id="PF02082">
    <property type="entry name" value="Rrf2"/>
    <property type="match status" value="1"/>
</dbReference>
<accession>A0ABU2GUT8</accession>
<comment type="caution">
    <text evidence="4">The sequence shown here is derived from an EMBL/GenBank/DDBJ whole genome shotgun (WGS) entry which is preliminary data.</text>
</comment>
<gene>
    <name evidence="4" type="ORF">RD149_15795</name>
</gene>
<evidence type="ECO:0000313" key="4">
    <source>
        <dbReference type="EMBL" id="MDS1115226.1"/>
    </source>
</evidence>
<proteinExistence type="predicted"/>
<keyword evidence="5" id="KW-1185">Reference proteome</keyword>
<dbReference type="RefSeq" id="WP_310951226.1">
    <property type="nucleotide sequence ID" value="NZ_JAVLUS010000012.1"/>
</dbReference>
<sequence length="178" mass="18763">MQLTRFTDIGLRVVMRLAVAGEQSVGEQSVGEQPGAATSLTTKDLAAELAVPYTHVAKVVGRLSEMGVVHARRGRAGGLTITDLGRQARVGWLARSLEGDGEVVDCEGPQPCPLRHGCHLRGALARAVAAFYDSLDSETVADLAGEPTTAVLLSLSTRPPHGDNDFRPDAGESHPMSK</sequence>
<name>A0ABU2GUT8_9ACTN</name>
<dbReference type="Gene3D" id="1.10.10.10">
    <property type="entry name" value="Winged helix-like DNA-binding domain superfamily/Winged helix DNA-binding domain"/>
    <property type="match status" value="1"/>
</dbReference>
<feature type="compositionally biased region" description="Basic and acidic residues" evidence="3">
    <location>
        <begin position="160"/>
        <end position="172"/>
    </location>
</feature>
<dbReference type="InterPro" id="IPR036390">
    <property type="entry name" value="WH_DNA-bd_sf"/>
</dbReference>
<dbReference type="Proteomes" id="UP001265083">
    <property type="component" value="Unassembled WGS sequence"/>
</dbReference>
<dbReference type="PANTHER" id="PTHR33221:SF4">
    <property type="entry name" value="HTH-TYPE TRANSCRIPTIONAL REPRESSOR NSRR"/>
    <property type="match status" value="1"/>
</dbReference>
<keyword evidence="1" id="KW-0238">DNA-binding</keyword>
<evidence type="ECO:0000313" key="5">
    <source>
        <dbReference type="Proteomes" id="UP001265083"/>
    </source>
</evidence>
<evidence type="ECO:0000256" key="1">
    <source>
        <dbReference type="ARBA" id="ARBA00023125"/>
    </source>
</evidence>
<reference evidence="4 5" key="1">
    <citation type="submission" date="2023-08" db="EMBL/GenBank/DDBJ databases">
        <title>Bioegradation of LLDPE and BLDPE plastic by marine bacteria from coast plastic debris.</title>
        <authorList>
            <person name="Rong Z."/>
        </authorList>
    </citation>
    <scope>NUCLEOTIDE SEQUENCE [LARGE SCALE GENOMIC DNA]</scope>
    <source>
        <strain evidence="4 5">Z-2</strain>
    </source>
</reference>
<protein>
    <submittedName>
        <fullName evidence="4">Rrf2 family transcriptional regulator</fullName>
    </submittedName>
</protein>
<feature type="region of interest" description="Disordered" evidence="3">
    <location>
        <begin position="154"/>
        <end position="178"/>
    </location>
</feature>
<comment type="cofactor">
    <cofactor evidence="2">
        <name>[2Fe-2S] cluster</name>
        <dbReference type="ChEBI" id="CHEBI:190135"/>
    </cofactor>
</comment>